<feature type="transmembrane region" description="Helical" evidence="6">
    <location>
        <begin position="182"/>
        <end position="199"/>
    </location>
</feature>
<dbReference type="Proteomes" id="UP000316759">
    <property type="component" value="Unassembled WGS sequence"/>
</dbReference>
<dbReference type="PANTHER" id="PTHR13377">
    <property type="entry name" value="PLACENTAL PROTEIN 6"/>
    <property type="match status" value="1"/>
</dbReference>
<protein>
    <submittedName>
        <fullName evidence="7">Transmembrane protein</fullName>
    </submittedName>
</protein>
<feature type="transmembrane region" description="Helical" evidence="6">
    <location>
        <begin position="87"/>
        <end position="112"/>
    </location>
</feature>
<comment type="caution">
    <text evidence="7">The sequence shown here is derived from an EMBL/GenBank/DDBJ whole genome shotgun (WGS) entry which is preliminary data.</text>
</comment>
<evidence type="ECO:0000256" key="4">
    <source>
        <dbReference type="ARBA" id="ARBA00023136"/>
    </source>
</evidence>
<dbReference type="OrthoDB" id="73612at2759"/>
<feature type="transmembrane region" description="Helical" evidence="6">
    <location>
        <begin position="118"/>
        <end position="138"/>
    </location>
</feature>
<feature type="transmembrane region" description="Helical" evidence="6">
    <location>
        <begin position="47"/>
        <end position="75"/>
    </location>
</feature>
<feature type="region of interest" description="Disordered" evidence="5">
    <location>
        <begin position="275"/>
        <end position="305"/>
    </location>
</feature>
<evidence type="ECO:0000256" key="2">
    <source>
        <dbReference type="ARBA" id="ARBA00022692"/>
    </source>
</evidence>
<evidence type="ECO:0000256" key="5">
    <source>
        <dbReference type="SAM" id="MobiDB-lite"/>
    </source>
</evidence>
<dbReference type="STRING" id="46835.A0A504X4B6"/>
<dbReference type="AlphaFoldDB" id="A0A504X4B6"/>
<keyword evidence="4 6" id="KW-0472">Membrane</keyword>
<keyword evidence="2 6" id="KW-0812">Transmembrane</keyword>
<dbReference type="GO" id="GO:0006890">
    <property type="term" value="P:retrograde vesicle-mediated transport, Golgi to endoplasmic reticulum"/>
    <property type="evidence" value="ECO:0007669"/>
    <property type="project" value="InterPro"/>
</dbReference>
<organism evidence="7 8">
    <name type="scientific">Fasciola gigantica</name>
    <name type="common">Giant liver fluke</name>
    <dbReference type="NCBI Taxonomy" id="46835"/>
    <lineage>
        <taxon>Eukaryota</taxon>
        <taxon>Metazoa</taxon>
        <taxon>Spiralia</taxon>
        <taxon>Lophotrochozoa</taxon>
        <taxon>Platyhelminthes</taxon>
        <taxon>Trematoda</taxon>
        <taxon>Digenea</taxon>
        <taxon>Plagiorchiida</taxon>
        <taxon>Echinostomata</taxon>
        <taxon>Echinostomatoidea</taxon>
        <taxon>Fasciolidae</taxon>
        <taxon>Fasciola</taxon>
    </lineage>
</organism>
<dbReference type="Pfam" id="PF08551">
    <property type="entry name" value="DUF1751"/>
    <property type="match status" value="1"/>
</dbReference>
<feature type="transmembrane region" description="Helical" evidence="6">
    <location>
        <begin position="12"/>
        <end position="35"/>
    </location>
</feature>
<dbReference type="SMART" id="SM01160">
    <property type="entry name" value="DUF1751"/>
    <property type="match status" value="1"/>
</dbReference>
<dbReference type="EMBL" id="SUNJ01015716">
    <property type="protein sequence ID" value="TPP42964.1"/>
    <property type="molecule type" value="Genomic_DNA"/>
</dbReference>
<evidence type="ECO:0000256" key="6">
    <source>
        <dbReference type="SAM" id="Phobius"/>
    </source>
</evidence>
<keyword evidence="8" id="KW-1185">Reference proteome</keyword>
<dbReference type="InterPro" id="IPR013861">
    <property type="entry name" value="TMEM115/Pdh1/Rbl19"/>
</dbReference>
<evidence type="ECO:0000313" key="7">
    <source>
        <dbReference type="EMBL" id="TPP42964.1"/>
    </source>
</evidence>
<reference evidence="7 8" key="1">
    <citation type="submission" date="2019-04" db="EMBL/GenBank/DDBJ databases">
        <title>Annotation for the trematode Fasciola gigantica.</title>
        <authorList>
            <person name="Choi Y.-J."/>
        </authorList>
    </citation>
    <scope>NUCLEOTIDE SEQUENCE [LARGE SCALE GENOMIC DNA]</scope>
    <source>
        <strain evidence="7">Uganda_cow_1</strain>
    </source>
</reference>
<sequence length="305" mass="34027">MPYNVLGFRWQVLPVMVLQVVLYAVSFIPNSYVYLAITPGRLFVPNFWMWTLATFSFFSHSILLLFSDLVTMFLLESFLSVYSWKELLLFCTFVNVVTGLITVALMFVEYALTFDTELLFSEKICGLLALLGGITVVGRQMMGDKLLFDFPLGKIRQKHIPFMCVLVAIALAVTRVVGQVSFCMFIGGIFVAWIYLRFVQKHSNGVRGDTTDTFTFSGFFPNHLEPPVAIVSNAIYNGFVKLRICTAEVSKSSNKKLSVPVMPFMVNVREALPSENKVPASPPEQSDLPPSTSLTAGATPDVVPR</sequence>
<comment type="subcellular location">
    <subcellularLocation>
        <location evidence="1">Membrane</location>
        <topology evidence="1">Multi-pass membrane protein</topology>
    </subcellularLocation>
</comment>
<name>A0A504X4B6_FASGI</name>
<gene>
    <name evidence="7" type="ORF">FGIG_02475</name>
</gene>
<evidence type="ECO:0000313" key="8">
    <source>
        <dbReference type="Proteomes" id="UP000316759"/>
    </source>
</evidence>
<dbReference type="PANTHER" id="PTHR13377:SF3">
    <property type="entry name" value="TRANSMEMBRANE PROTEIN 115"/>
    <property type="match status" value="1"/>
</dbReference>
<dbReference type="GO" id="GO:0016020">
    <property type="term" value="C:membrane"/>
    <property type="evidence" value="ECO:0007669"/>
    <property type="project" value="UniProtKB-SubCell"/>
</dbReference>
<keyword evidence="3 6" id="KW-1133">Transmembrane helix</keyword>
<dbReference type="GO" id="GO:0005794">
    <property type="term" value="C:Golgi apparatus"/>
    <property type="evidence" value="ECO:0007669"/>
    <property type="project" value="TreeGrafter"/>
</dbReference>
<proteinExistence type="predicted"/>
<evidence type="ECO:0000256" key="1">
    <source>
        <dbReference type="ARBA" id="ARBA00004141"/>
    </source>
</evidence>
<evidence type="ECO:0000256" key="3">
    <source>
        <dbReference type="ARBA" id="ARBA00022989"/>
    </source>
</evidence>
<accession>A0A504X4B6</accession>